<dbReference type="PANTHER" id="PTHR13754:SF18">
    <property type="entry name" value="7,8-DIHYDROPTERIN-6-METHYL-4-(BETA-D-RIBOFURANOSYL)-AMINOBENZENE-5'-PHOSPHATE SYNTHASE"/>
    <property type="match status" value="1"/>
</dbReference>
<dbReference type="CDD" id="cd07713">
    <property type="entry name" value="DHPS-like_MBL-fold"/>
    <property type="match status" value="1"/>
</dbReference>
<dbReference type="InterPro" id="IPR036866">
    <property type="entry name" value="RibonucZ/Hydroxyglut_hydro"/>
</dbReference>
<dbReference type="PANTHER" id="PTHR13754">
    <property type="entry name" value="METALLO-BETA-LACTAMASE SUPERFAMILY PROTEIN"/>
    <property type="match status" value="1"/>
</dbReference>
<dbReference type="SUPFAM" id="SSF56281">
    <property type="entry name" value="Metallo-hydrolase/oxidoreductase"/>
    <property type="match status" value="1"/>
</dbReference>
<dbReference type="GeneID" id="33328001"/>
<keyword evidence="2" id="KW-0378">Hydrolase</keyword>
<dbReference type="InterPro" id="IPR041712">
    <property type="entry name" value="DHPS-like_MBL-fold"/>
</dbReference>
<gene>
    <name evidence="2" type="ORF">A3L10_04095</name>
</gene>
<dbReference type="GO" id="GO:0016740">
    <property type="term" value="F:transferase activity"/>
    <property type="evidence" value="ECO:0007669"/>
    <property type="project" value="TreeGrafter"/>
</dbReference>
<dbReference type="RefSeq" id="WP_088866523.1">
    <property type="nucleotide sequence ID" value="NZ_CP015106.1"/>
</dbReference>
<sequence>MKLTVIYENHAGFRKGLLGAHGFSALIEHGGTRVLVDTGTDGSVLLHNMGELGIDVDGIDFLFITHGHYDHTGGMKAFLEARTKPLKVIGHPEIFRNRIALKPKRRDIGIPFSREELEGLGAEFVLRKEPFEFTPGFWSSGEILRRTWDRAVGYVERDGKLERDSVPDDMALIIDLGDGAAVVTGCGHSGVLNIAWHAEDVSGKPVRALIGGLHLNGAKREILDEVAERIEAERLYAGHCTGIDSYAYLKAMLGERIEPLHVGKTIEL</sequence>
<evidence type="ECO:0000313" key="2">
    <source>
        <dbReference type="EMBL" id="ASJ14357.1"/>
    </source>
</evidence>
<protein>
    <submittedName>
        <fullName evidence="2">MBL fold hydrolase</fullName>
    </submittedName>
</protein>
<feature type="domain" description="Metallo-beta-lactamase" evidence="1">
    <location>
        <begin position="21"/>
        <end position="239"/>
    </location>
</feature>
<dbReference type="SMART" id="SM00849">
    <property type="entry name" value="Lactamase_B"/>
    <property type="match status" value="1"/>
</dbReference>
<dbReference type="Gene3D" id="3.60.15.10">
    <property type="entry name" value="Ribonuclease Z/Hydroxyacylglutathione hydrolase-like"/>
    <property type="match status" value="1"/>
</dbReference>
<dbReference type="GO" id="GO:0016787">
    <property type="term" value="F:hydrolase activity"/>
    <property type="evidence" value="ECO:0007669"/>
    <property type="project" value="UniProtKB-KW"/>
</dbReference>
<dbReference type="Proteomes" id="UP000250085">
    <property type="component" value="Chromosome"/>
</dbReference>
<dbReference type="InterPro" id="IPR052926">
    <property type="entry name" value="Metallo-beta-lactamase_dom"/>
</dbReference>
<reference evidence="2 3" key="1">
    <citation type="submission" date="2016-04" db="EMBL/GenBank/DDBJ databases">
        <title>Complete genome sequence of Thermococcus radiotolerans type strain EJ2.</title>
        <authorList>
            <person name="Oger P.M."/>
        </authorList>
    </citation>
    <scope>NUCLEOTIDE SEQUENCE [LARGE SCALE GENOMIC DNA]</scope>
    <source>
        <strain evidence="2 3">EJ2</strain>
    </source>
</reference>
<dbReference type="KEGG" id="trl:A3L10_04095"/>
<evidence type="ECO:0000259" key="1">
    <source>
        <dbReference type="SMART" id="SM00849"/>
    </source>
</evidence>
<keyword evidence="3" id="KW-1185">Reference proteome</keyword>
<accession>A0A2Z2N0A7</accession>
<dbReference type="Pfam" id="PF00753">
    <property type="entry name" value="Lactamase_B"/>
    <property type="match status" value="1"/>
</dbReference>
<evidence type="ECO:0000313" key="3">
    <source>
        <dbReference type="Proteomes" id="UP000250085"/>
    </source>
</evidence>
<dbReference type="OrthoDB" id="7773at2157"/>
<proteinExistence type="predicted"/>
<dbReference type="InterPro" id="IPR001279">
    <property type="entry name" value="Metallo-B-lactamas"/>
</dbReference>
<dbReference type="AlphaFoldDB" id="A0A2Z2N0A7"/>
<organism evidence="2 3">
    <name type="scientific">Thermococcus radiotolerans</name>
    <dbReference type="NCBI Taxonomy" id="187880"/>
    <lineage>
        <taxon>Archaea</taxon>
        <taxon>Methanobacteriati</taxon>
        <taxon>Methanobacteriota</taxon>
        <taxon>Thermococci</taxon>
        <taxon>Thermococcales</taxon>
        <taxon>Thermococcaceae</taxon>
        <taxon>Thermococcus</taxon>
    </lineage>
</organism>
<dbReference type="EMBL" id="CP015106">
    <property type="protein sequence ID" value="ASJ14357.1"/>
    <property type="molecule type" value="Genomic_DNA"/>
</dbReference>
<name>A0A2Z2N0A7_9EURY</name>